<dbReference type="Proteomes" id="UP000515472">
    <property type="component" value="Chromosome"/>
</dbReference>
<dbReference type="AlphaFoldDB" id="A0A6S6MAH7"/>
<name>A0A6S6MAH7_9BACT</name>
<dbReference type="KEGG" id="gbn:GEOBRER4_35960"/>
<protein>
    <submittedName>
        <fullName evidence="2">Uncharacterized protein</fullName>
    </submittedName>
</protein>
<organism evidence="2 3">
    <name type="scientific">Citrifermentans bremense</name>
    <dbReference type="NCBI Taxonomy" id="60035"/>
    <lineage>
        <taxon>Bacteria</taxon>
        <taxon>Pseudomonadati</taxon>
        <taxon>Thermodesulfobacteriota</taxon>
        <taxon>Desulfuromonadia</taxon>
        <taxon>Geobacterales</taxon>
        <taxon>Geobacteraceae</taxon>
        <taxon>Citrifermentans</taxon>
    </lineage>
</organism>
<evidence type="ECO:0000313" key="2">
    <source>
        <dbReference type="EMBL" id="BCG48846.1"/>
    </source>
</evidence>
<reference evidence="2 3" key="1">
    <citation type="submission" date="2020-06" db="EMBL/GenBank/DDBJ databases">
        <title>Interaction of electrochemicaly active bacteria, Geobacter bremensis R4 on different carbon anode.</title>
        <authorList>
            <person name="Meng L."/>
            <person name="Yoshida N."/>
        </authorList>
    </citation>
    <scope>NUCLEOTIDE SEQUENCE [LARGE SCALE GENOMIC DNA]</scope>
    <source>
        <strain evidence="2 3">R4</strain>
    </source>
</reference>
<evidence type="ECO:0000256" key="1">
    <source>
        <dbReference type="SAM" id="Coils"/>
    </source>
</evidence>
<evidence type="ECO:0000313" key="3">
    <source>
        <dbReference type="Proteomes" id="UP000515472"/>
    </source>
</evidence>
<sequence>MSHSQYQAGLSRDARHEAATQRIKEKIAILEKWCADGVPECYELSGVSDSSHKHCPKSLTDFQKWLDEDLELEVRLDGGLHVIHGVYPVSAVAMDRPERSSLKGRARELLASIKNKPSAKQELTKLKVEKRAQEVLIQRLVNENAQLRSEIMNISENVQILGNMNKNLIRRVADLEKQLDRVRTVQGLRPVK</sequence>
<gene>
    <name evidence="2" type="ORF">GEOBRER4_n3741</name>
</gene>
<proteinExistence type="predicted"/>
<feature type="coiled-coil region" evidence="1">
    <location>
        <begin position="123"/>
        <end position="185"/>
    </location>
</feature>
<dbReference type="RefSeq" id="WP_185243467.1">
    <property type="nucleotide sequence ID" value="NZ_AP023213.1"/>
</dbReference>
<keyword evidence="3" id="KW-1185">Reference proteome</keyword>
<dbReference type="EMBL" id="AP023213">
    <property type="protein sequence ID" value="BCG48846.1"/>
    <property type="molecule type" value="Genomic_DNA"/>
</dbReference>
<accession>A0A6S6MAH7</accession>
<keyword evidence="1" id="KW-0175">Coiled coil</keyword>